<feature type="non-terminal residue" evidence="1">
    <location>
        <position position="101"/>
    </location>
</feature>
<evidence type="ECO:0008006" key="2">
    <source>
        <dbReference type="Google" id="ProtNLM"/>
    </source>
</evidence>
<protein>
    <recommendedName>
        <fullName evidence="2">Outer membrane lipoprotein BamD-like domain-containing protein</fullName>
    </recommendedName>
</protein>
<dbReference type="AlphaFoldDB" id="X1HDH7"/>
<accession>X1HDH7</accession>
<evidence type="ECO:0000313" key="1">
    <source>
        <dbReference type="EMBL" id="GAH68246.1"/>
    </source>
</evidence>
<dbReference type="InterPro" id="IPR011990">
    <property type="entry name" value="TPR-like_helical_dom_sf"/>
</dbReference>
<dbReference type="SUPFAM" id="SSF48452">
    <property type="entry name" value="TPR-like"/>
    <property type="match status" value="1"/>
</dbReference>
<reference evidence="1" key="1">
    <citation type="journal article" date="2014" name="Front. Microbiol.">
        <title>High frequency of phylogenetically diverse reductive dehalogenase-homologous genes in deep subseafloor sedimentary metagenomes.</title>
        <authorList>
            <person name="Kawai M."/>
            <person name="Futagami T."/>
            <person name="Toyoda A."/>
            <person name="Takaki Y."/>
            <person name="Nishi S."/>
            <person name="Hori S."/>
            <person name="Arai W."/>
            <person name="Tsubouchi T."/>
            <person name="Morono Y."/>
            <person name="Uchiyama I."/>
            <person name="Ito T."/>
            <person name="Fujiyama A."/>
            <person name="Inagaki F."/>
            <person name="Takami H."/>
        </authorList>
    </citation>
    <scope>NUCLEOTIDE SEQUENCE</scope>
    <source>
        <strain evidence="1">Expedition CK06-06</strain>
    </source>
</reference>
<dbReference type="Gene3D" id="1.25.40.10">
    <property type="entry name" value="Tetratricopeptide repeat domain"/>
    <property type="match status" value="1"/>
</dbReference>
<sequence>MAAMGIRVIFCLLLVFSSFSFADDLGDYFYSKQHYFESVTEYKRLLFFEKYSNKDEILYKIAKAYYSSGQKESAASTLLELISDNETSDFDRDGLILLAKI</sequence>
<dbReference type="EMBL" id="BARU01028229">
    <property type="protein sequence ID" value="GAH68246.1"/>
    <property type="molecule type" value="Genomic_DNA"/>
</dbReference>
<name>X1HDH7_9ZZZZ</name>
<gene>
    <name evidence="1" type="ORF">S03H2_45094</name>
</gene>
<organism evidence="1">
    <name type="scientific">marine sediment metagenome</name>
    <dbReference type="NCBI Taxonomy" id="412755"/>
    <lineage>
        <taxon>unclassified sequences</taxon>
        <taxon>metagenomes</taxon>
        <taxon>ecological metagenomes</taxon>
    </lineage>
</organism>
<comment type="caution">
    <text evidence="1">The sequence shown here is derived from an EMBL/GenBank/DDBJ whole genome shotgun (WGS) entry which is preliminary data.</text>
</comment>
<proteinExistence type="predicted"/>